<evidence type="ECO:0000259" key="7">
    <source>
        <dbReference type="PROSITE" id="PS50189"/>
    </source>
</evidence>
<reference evidence="8" key="1">
    <citation type="submission" date="2018-11" db="EMBL/GenBank/DDBJ databases">
        <authorList>
            <person name="Alioto T."/>
            <person name="Alioto T."/>
        </authorList>
    </citation>
    <scope>NUCLEOTIDE SEQUENCE</scope>
</reference>
<feature type="binding site" evidence="4">
    <location>
        <position position="25"/>
    </location>
    <ligand>
        <name>Zn(2+)</name>
        <dbReference type="ChEBI" id="CHEBI:29105"/>
        <note>ligand shared with metalloproteinase partner</note>
    </ligand>
</feature>
<dbReference type="InterPro" id="IPR008993">
    <property type="entry name" value="TIMP-like_OB-fold"/>
</dbReference>
<dbReference type="Pfam" id="PF00965">
    <property type="entry name" value="TIMP"/>
    <property type="match status" value="1"/>
</dbReference>
<gene>
    <name evidence="8" type="ORF">MGAL_10B089369</name>
</gene>
<keyword evidence="9" id="KW-1185">Reference proteome</keyword>
<accession>A0A8B6FTR2</accession>
<evidence type="ECO:0000313" key="8">
    <source>
        <dbReference type="EMBL" id="VDI55301.1"/>
    </source>
</evidence>
<comment type="subcellular location">
    <subcellularLocation>
        <location evidence="1">Secreted</location>
    </subcellularLocation>
</comment>
<dbReference type="GO" id="GO:0002020">
    <property type="term" value="F:protease binding"/>
    <property type="evidence" value="ECO:0007669"/>
    <property type="project" value="TreeGrafter"/>
</dbReference>
<proteinExistence type="predicted"/>
<dbReference type="Proteomes" id="UP000596742">
    <property type="component" value="Unassembled WGS sequence"/>
</dbReference>
<evidence type="ECO:0000256" key="1">
    <source>
        <dbReference type="ARBA" id="ARBA00004613"/>
    </source>
</evidence>
<dbReference type="GO" id="GO:0005615">
    <property type="term" value="C:extracellular space"/>
    <property type="evidence" value="ECO:0007669"/>
    <property type="project" value="TreeGrafter"/>
</dbReference>
<dbReference type="PROSITE" id="PS50189">
    <property type="entry name" value="NTR"/>
    <property type="match status" value="1"/>
</dbReference>
<dbReference type="GO" id="GO:0031012">
    <property type="term" value="C:extracellular matrix"/>
    <property type="evidence" value="ECO:0007669"/>
    <property type="project" value="TreeGrafter"/>
</dbReference>
<name>A0A8B6FTR2_MYTGA</name>
<dbReference type="OrthoDB" id="6115536at2759"/>
<evidence type="ECO:0000256" key="6">
    <source>
        <dbReference type="SAM" id="SignalP"/>
    </source>
</evidence>
<comment type="caution">
    <text evidence="8">The sequence shown here is derived from an EMBL/GenBank/DDBJ whole genome shotgun (WGS) entry which is preliminary data.</text>
</comment>
<dbReference type="Gene3D" id="2.40.50.120">
    <property type="match status" value="1"/>
</dbReference>
<keyword evidence="6" id="KW-0732">Signal</keyword>
<keyword evidence="2" id="KW-0964">Secreted</keyword>
<dbReference type="InterPro" id="IPR001820">
    <property type="entry name" value="TIMP"/>
</dbReference>
<dbReference type="SMART" id="SM00206">
    <property type="entry name" value="NTR"/>
    <property type="match status" value="1"/>
</dbReference>
<evidence type="ECO:0000256" key="2">
    <source>
        <dbReference type="ARBA" id="ARBA00022525"/>
    </source>
</evidence>
<dbReference type="PANTHER" id="PTHR11844">
    <property type="entry name" value="METALLOPROTEASE INHIBITOR"/>
    <property type="match status" value="1"/>
</dbReference>
<protein>
    <recommendedName>
        <fullName evidence="7">NTR domain-containing protein</fullName>
    </recommendedName>
</protein>
<evidence type="ECO:0000256" key="3">
    <source>
        <dbReference type="ARBA" id="ARBA00023157"/>
    </source>
</evidence>
<organism evidence="8 9">
    <name type="scientific">Mytilus galloprovincialis</name>
    <name type="common">Mediterranean mussel</name>
    <dbReference type="NCBI Taxonomy" id="29158"/>
    <lineage>
        <taxon>Eukaryota</taxon>
        <taxon>Metazoa</taxon>
        <taxon>Spiralia</taxon>
        <taxon>Lophotrochozoa</taxon>
        <taxon>Mollusca</taxon>
        <taxon>Bivalvia</taxon>
        <taxon>Autobranchia</taxon>
        <taxon>Pteriomorphia</taxon>
        <taxon>Mytilida</taxon>
        <taxon>Mytiloidea</taxon>
        <taxon>Mytilidae</taxon>
        <taxon>Mytilinae</taxon>
        <taxon>Mytilus</taxon>
    </lineage>
</organism>
<dbReference type="PANTHER" id="PTHR11844:SF33">
    <property type="entry name" value="TISSUE INHIBITOR OF METALLOPROTEINASE"/>
    <property type="match status" value="1"/>
</dbReference>
<sequence>MRVMLQILTLMVVGLTTVSARKTKCVCPGPYHPMTLFDFSDFCIKGTVKVKKQVWVEDAPHGKDPENKRHDNKYSVYVKKVLKGPCEKKSTMQIYSKGCTSYCGMNLKVGQTYLLCGTMIGNEYWINKCGFNKKWTKVTPHQHNAIKYRYRQQSGCMEKCQMNPKKPKHCYFNYATCQRKYYGYKYHKGIGYECDWYISKGGGFKKCCDGKDPYYTKG</sequence>
<dbReference type="GO" id="GO:0051045">
    <property type="term" value="P:negative regulation of membrane protein ectodomain proteolysis"/>
    <property type="evidence" value="ECO:0007669"/>
    <property type="project" value="TreeGrafter"/>
</dbReference>
<evidence type="ECO:0000256" key="5">
    <source>
        <dbReference type="PIRSR" id="PIRSR601820-3"/>
    </source>
</evidence>
<keyword evidence="4" id="KW-0479">Metal-binding</keyword>
<dbReference type="EMBL" id="UYJE01007480">
    <property type="protein sequence ID" value="VDI55301.1"/>
    <property type="molecule type" value="Genomic_DNA"/>
</dbReference>
<evidence type="ECO:0000313" key="9">
    <source>
        <dbReference type="Proteomes" id="UP000596742"/>
    </source>
</evidence>
<dbReference type="SUPFAM" id="SSF50242">
    <property type="entry name" value="TIMP-like"/>
    <property type="match status" value="1"/>
</dbReference>
<keyword evidence="3 5" id="KW-1015">Disulfide bond</keyword>
<feature type="disulfide bond" evidence="5">
    <location>
        <begin position="25"/>
        <end position="103"/>
    </location>
</feature>
<dbReference type="AlphaFoldDB" id="A0A8B6FTR2"/>
<keyword evidence="4" id="KW-0862">Zinc</keyword>
<dbReference type="GO" id="GO:0008191">
    <property type="term" value="F:metalloendopeptidase inhibitor activity"/>
    <property type="evidence" value="ECO:0007669"/>
    <property type="project" value="InterPro"/>
</dbReference>
<dbReference type="InterPro" id="IPR001134">
    <property type="entry name" value="Netrin_domain"/>
</dbReference>
<dbReference type="GO" id="GO:0046872">
    <property type="term" value="F:metal ion binding"/>
    <property type="evidence" value="ECO:0007669"/>
    <property type="project" value="UniProtKB-KW"/>
</dbReference>
<feature type="disulfide bond" evidence="5">
    <location>
        <begin position="27"/>
        <end position="129"/>
    </location>
</feature>
<feature type="signal peptide" evidence="6">
    <location>
        <begin position="1"/>
        <end position="20"/>
    </location>
</feature>
<evidence type="ECO:0000256" key="4">
    <source>
        <dbReference type="PIRSR" id="PIRSR601820-1"/>
    </source>
</evidence>
<feature type="domain" description="NTR" evidence="7">
    <location>
        <begin position="27"/>
        <end position="156"/>
    </location>
</feature>
<feature type="chain" id="PRO_5032575765" description="NTR domain-containing protein" evidence="6">
    <location>
        <begin position="21"/>
        <end position="218"/>
    </location>
</feature>